<evidence type="ECO:0000313" key="2">
    <source>
        <dbReference type="Proteomes" id="UP001211866"/>
    </source>
</evidence>
<reference evidence="1 2" key="1">
    <citation type="submission" date="2022-05" db="EMBL/GenBank/DDBJ databases">
        <title>Complete sequence of strain NY11312.</title>
        <authorList>
            <person name="Zhou D."/>
        </authorList>
    </citation>
    <scope>NUCLEOTIDE SEQUENCE [LARGE SCALE GENOMIC DNA]</scope>
    <source>
        <strain evidence="1 2">NY11312</strain>
    </source>
</reference>
<keyword evidence="2" id="KW-1185">Reference proteome</keyword>
<gene>
    <name evidence="1" type="ORF">M2J83_09515</name>
</gene>
<protein>
    <recommendedName>
        <fullName evidence="3">ADF-H domain-containing protein</fullName>
    </recommendedName>
</protein>
<organism evidence="1 2">
    <name type="scientific">Alcaligenes faecalis</name>
    <dbReference type="NCBI Taxonomy" id="511"/>
    <lineage>
        <taxon>Bacteria</taxon>
        <taxon>Pseudomonadati</taxon>
        <taxon>Pseudomonadota</taxon>
        <taxon>Betaproteobacteria</taxon>
        <taxon>Burkholderiales</taxon>
        <taxon>Alcaligenaceae</taxon>
        <taxon>Alcaligenes</taxon>
    </lineage>
</organism>
<accession>A0ABY7N7F7</accession>
<dbReference type="Proteomes" id="UP001211866">
    <property type="component" value="Chromosome"/>
</dbReference>
<evidence type="ECO:0008006" key="3">
    <source>
        <dbReference type="Google" id="ProtNLM"/>
    </source>
</evidence>
<evidence type="ECO:0000313" key="1">
    <source>
        <dbReference type="EMBL" id="WBM40027.1"/>
    </source>
</evidence>
<dbReference type="EMBL" id="CP096916">
    <property type="protein sequence ID" value="WBM40027.1"/>
    <property type="molecule type" value="Genomic_DNA"/>
</dbReference>
<name>A0ABY7N7F7_ALCFA</name>
<dbReference type="RefSeq" id="WP_270119968.1">
    <property type="nucleotide sequence ID" value="NZ_CP096916.1"/>
</dbReference>
<proteinExistence type="predicted"/>
<sequence>MIKVYTNNPQDHLDAIIAAAKSSGATSQTWAYRDHTVTFTRDGEKREEIFPAIYHKTSDKQWVKKGEFLCVASDDNDSEDDHVSFVFRWTPNGPKESSAAENLHGRLISNLMTYFRKQPDFKSIEITIPDWLAKLD</sequence>